<dbReference type="PANTHER" id="PTHR21137:SF35">
    <property type="entry name" value="ODORANT RECEPTOR 19A-RELATED"/>
    <property type="match status" value="1"/>
</dbReference>
<keyword evidence="7 10" id="KW-0472">Membrane</keyword>
<keyword evidence="2" id="KW-1003">Cell membrane</keyword>
<reference evidence="11" key="1">
    <citation type="journal article" date="2023" name="IScience">
        <title>Live-bearing cockroach genome reveals convergent evolutionary mechanisms linked to viviparity in insects and beyond.</title>
        <authorList>
            <person name="Fouks B."/>
            <person name="Harrison M.C."/>
            <person name="Mikhailova A.A."/>
            <person name="Marchal E."/>
            <person name="English S."/>
            <person name="Carruthers M."/>
            <person name="Jennings E.C."/>
            <person name="Chiamaka E.L."/>
            <person name="Frigard R.A."/>
            <person name="Pippel M."/>
            <person name="Attardo G.M."/>
            <person name="Benoit J.B."/>
            <person name="Bornberg-Bauer E."/>
            <person name="Tobe S.S."/>
        </authorList>
    </citation>
    <scope>NUCLEOTIDE SEQUENCE</scope>
    <source>
        <strain evidence="11">Stay&amp;Tobe</strain>
    </source>
</reference>
<evidence type="ECO:0000256" key="8">
    <source>
        <dbReference type="ARBA" id="ARBA00023170"/>
    </source>
</evidence>
<dbReference type="Pfam" id="PF02949">
    <property type="entry name" value="7tm_6"/>
    <property type="match status" value="1"/>
</dbReference>
<dbReference type="GO" id="GO:0004984">
    <property type="term" value="F:olfactory receptor activity"/>
    <property type="evidence" value="ECO:0007669"/>
    <property type="project" value="InterPro"/>
</dbReference>
<keyword evidence="12" id="KW-1185">Reference proteome</keyword>
<evidence type="ECO:0000256" key="3">
    <source>
        <dbReference type="ARBA" id="ARBA00022606"/>
    </source>
</evidence>
<keyword evidence="5" id="KW-0552">Olfaction</keyword>
<name>A0AAD7Z4S1_DIPPU</name>
<dbReference type="PANTHER" id="PTHR21137">
    <property type="entry name" value="ODORANT RECEPTOR"/>
    <property type="match status" value="1"/>
</dbReference>
<dbReference type="EMBL" id="JASPKZ010010687">
    <property type="protein sequence ID" value="KAJ9573647.1"/>
    <property type="molecule type" value="Genomic_DNA"/>
</dbReference>
<dbReference type="GO" id="GO:0005549">
    <property type="term" value="F:odorant binding"/>
    <property type="evidence" value="ECO:0007669"/>
    <property type="project" value="InterPro"/>
</dbReference>
<feature type="transmembrane region" description="Helical" evidence="10">
    <location>
        <begin position="67"/>
        <end position="85"/>
    </location>
</feature>
<keyword evidence="9" id="KW-0807">Transducer</keyword>
<feature type="transmembrane region" description="Helical" evidence="10">
    <location>
        <begin position="115"/>
        <end position="142"/>
    </location>
</feature>
<keyword evidence="6 10" id="KW-1133">Transmembrane helix</keyword>
<comment type="caution">
    <text evidence="11">The sequence shown here is derived from an EMBL/GenBank/DDBJ whole genome shotgun (WGS) entry which is preliminary data.</text>
</comment>
<evidence type="ECO:0000256" key="5">
    <source>
        <dbReference type="ARBA" id="ARBA00022725"/>
    </source>
</evidence>
<dbReference type="GO" id="GO:0005886">
    <property type="term" value="C:plasma membrane"/>
    <property type="evidence" value="ECO:0007669"/>
    <property type="project" value="UniProtKB-SubCell"/>
</dbReference>
<dbReference type="GO" id="GO:0007165">
    <property type="term" value="P:signal transduction"/>
    <property type="evidence" value="ECO:0007669"/>
    <property type="project" value="UniProtKB-KW"/>
</dbReference>
<keyword evidence="4 10" id="KW-0812">Transmembrane</keyword>
<comment type="subcellular location">
    <subcellularLocation>
        <location evidence="1">Cell membrane</location>
        <topology evidence="1">Multi-pass membrane protein</topology>
    </subcellularLocation>
</comment>
<evidence type="ECO:0000256" key="1">
    <source>
        <dbReference type="ARBA" id="ARBA00004651"/>
    </source>
</evidence>
<protein>
    <recommendedName>
        <fullName evidence="13">Odorant receptor</fullName>
    </recommendedName>
</protein>
<dbReference type="InterPro" id="IPR004117">
    <property type="entry name" value="7tm6_olfct_rcpt"/>
</dbReference>
<evidence type="ECO:0000256" key="10">
    <source>
        <dbReference type="SAM" id="Phobius"/>
    </source>
</evidence>
<evidence type="ECO:0000256" key="6">
    <source>
        <dbReference type="ARBA" id="ARBA00022989"/>
    </source>
</evidence>
<evidence type="ECO:0000313" key="11">
    <source>
        <dbReference type="EMBL" id="KAJ9573647.1"/>
    </source>
</evidence>
<evidence type="ECO:0000256" key="9">
    <source>
        <dbReference type="ARBA" id="ARBA00023224"/>
    </source>
</evidence>
<evidence type="ECO:0000313" key="12">
    <source>
        <dbReference type="Proteomes" id="UP001233999"/>
    </source>
</evidence>
<gene>
    <name evidence="11" type="ORF">L9F63_008988</name>
</gene>
<sequence>MEECMKFTILMMTIGSLGDSKRFVNWKSKIYRMYQLFVQGSAIVFTIGVTVEMYVLRNDTENALEMIGWIITHIILCFKMYVFIFKKDKVDYIIETLPKNFVIRGERITIMNKDLIATVISSGTRVVMIYAFIMNFSFILYVDISPLINYLTSDHEAIANLTQTRELPVRLWLPYDDTKSPMFEITYVYLAVCAHTEGWIVCGIDVFCMTAIIFTTGQFQHLCDALKNLTKNVNRSLESEDETEAHNTVLYMNEARNNKLIVTEALQPNECTSPQDAEVYLKECIKHHQNL</sequence>
<dbReference type="Proteomes" id="UP001233999">
    <property type="component" value="Unassembled WGS sequence"/>
</dbReference>
<keyword evidence="8" id="KW-0675">Receptor</keyword>
<keyword evidence="3" id="KW-0716">Sensory transduction</keyword>
<accession>A0AAD7Z4S1</accession>
<organism evidence="11 12">
    <name type="scientific">Diploptera punctata</name>
    <name type="common">Pacific beetle cockroach</name>
    <dbReference type="NCBI Taxonomy" id="6984"/>
    <lineage>
        <taxon>Eukaryota</taxon>
        <taxon>Metazoa</taxon>
        <taxon>Ecdysozoa</taxon>
        <taxon>Arthropoda</taxon>
        <taxon>Hexapoda</taxon>
        <taxon>Insecta</taxon>
        <taxon>Pterygota</taxon>
        <taxon>Neoptera</taxon>
        <taxon>Polyneoptera</taxon>
        <taxon>Dictyoptera</taxon>
        <taxon>Blattodea</taxon>
        <taxon>Blaberoidea</taxon>
        <taxon>Blaberidae</taxon>
        <taxon>Diplopterinae</taxon>
        <taxon>Diploptera</taxon>
    </lineage>
</organism>
<evidence type="ECO:0000256" key="2">
    <source>
        <dbReference type="ARBA" id="ARBA00022475"/>
    </source>
</evidence>
<evidence type="ECO:0008006" key="13">
    <source>
        <dbReference type="Google" id="ProtNLM"/>
    </source>
</evidence>
<evidence type="ECO:0000256" key="7">
    <source>
        <dbReference type="ARBA" id="ARBA00023136"/>
    </source>
</evidence>
<reference evidence="11" key="2">
    <citation type="submission" date="2023-05" db="EMBL/GenBank/DDBJ databases">
        <authorList>
            <person name="Fouks B."/>
        </authorList>
    </citation>
    <scope>NUCLEOTIDE SEQUENCE</scope>
    <source>
        <strain evidence="11">Stay&amp;Tobe</strain>
        <tissue evidence="11">Testes</tissue>
    </source>
</reference>
<proteinExistence type="predicted"/>
<feature type="non-terminal residue" evidence="11">
    <location>
        <position position="1"/>
    </location>
</feature>
<evidence type="ECO:0000256" key="4">
    <source>
        <dbReference type="ARBA" id="ARBA00022692"/>
    </source>
</evidence>
<feature type="transmembrane region" description="Helical" evidence="10">
    <location>
        <begin position="36"/>
        <end position="55"/>
    </location>
</feature>
<dbReference type="AlphaFoldDB" id="A0AAD7Z4S1"/>